<evidence type="ECO:0000313" key="1">
    <source>
        <dbReference type="EMBL" id="SMQ55989.1"/>
    </source>
</evidence>
<reference evidence="1 2" key="1">
    <citation type="submission" date="2016-06" db="EMBL/GenBank/DDBJ databases">
        <authorList>
            <person name="Kjaerup R.B."/>
            <person name="Dalgaard T.S."/>
            <person name="Juul-Madsen H.R."/>
        </authorList>
    </citation>
    <scope>NUCLEOTIDE SEQUENCE [LARGE SCALE GENOMIC DNA]</scope>
</reference>
<proteinExistence type="predicted"/>
<dbReference type="PROSITE" id="PS51257">
    <property type="entry name" value="PROKAR_LIPOPROTEIN"/>
    <property type="match status" value="1"/>
</dbReference>
<protein>
    <submittedName>
        <fullName evidence="1">Uncharacterized protein</fullName>
    </submittedName>
</protein>
<name>A0A1X7S8N0_ZYMT9</name>
<dbReference type="EMBL" id="LT853704">
    <property type="protein sequence ID" value="SMQ55989.1"/>
    <property type="molecule type" value="Genomic_DNA"/>
</dbReference>
<gene>
    <name evidence="1" type="ORF">ZT3D7_G11144</name>
</gene>
<sequence length="190" mass="20519">MDEVKVQTAIEHNIFGGMSAASNPGLGSCLPCAERSGHILAGMLLGALLDFIPSPHRLHRNSPRVSAGDCLEIVFSNSPSTWLSRTYNHQLPITSHDPTESLRRPSNTESYESVTHKMASNVPSGTFTKAKVLVICLARQSNCSETKHLWTVSTAPGYAVSTITHHAEPCTLRDITHFGNLGAVWRGGTS</sequence>
<evidence type="ECO:0000313" key="2">
    <source>
        <dbReference type="Proteomes" id="UP000215127"/>
    </source>
</evidence>
<organism evidence="1 2">
    <name type="scientific">Zymoseptoria tritici (strain ST99CH_3D7)</name>
    <dbReference type="NCBI Taxonomy" id="1276538"/>
    <lineage>
        <taxon>Eukaryota</taxon>
        <taxon>Fungi</taxon>
        <taxon>Dikarya</taxon>
        <taxon>Ascomycota</taxon>
        <taxon>Pezizomycotina</taxon>
        <taxon>Dothideomycetes</taxon>
        <taxon>Dothideomycetidae</taxon>
        <taxon>Mycosphaerellales</taxon>
        <taxon>Mycosphaerellaceae</taxon>
        <taxon>Zymoseptoria</taxon>
    </lineage>
</organism>
<keyword evidence="2" id="KW-1185">Reference proteome</keyword>
<dbReference type="Proteomes" id="UP000215127">
    <property type="component" value="Chromosome 13"/>
</dbReference>
<accession>A0A1X7S8N0</accession>
<dbReference type="AlphaFoldDB" id="A0A1X7S8N0"/>